<sequence length="103" mass="12228">SNLCINENNCHRIKFRNDLTQIKKSKGKKRKNQVTGVIDDVETCNDDVIFNYEEPPNPDIVRRQWDYVYYPGNEEYQRRWCDNLNLEFFTAARMLPGSPETPL</sequence>
<accession>A0A1X7VG94</accession>
<evidence type="ECO:0000313" key="1">
    <source>
        <dbReference type="EnsemblMetazoa" id="Aqu2.1.39076_001"/>
    </source>
</evidence>
<organism evidence="1">
    <name type="scientific">Amphimedon queenslandica</name>
    <name type="common">Sponge</name>
    <dbReference type="NCBI Taxonomy" id="400682"/>
    <lineage>
        <taxon>Eukaryota</taxon>
        <taxon>Metazoa</taxon>
        <taxon>Porifera</taxon>
        <taxon>Demospongiae</taxon>
        <taxon>Heteroscleromorpha</taxon>
        <taxon>Haplosclerida</taxon>
        <taxon>Niphatidae</taxon>
        <taxon>Amphimedon</taxon>
    </lineage>
</organism>
<name>A0A1X7VG94_AMPQE</name>
<proteinExistence type="predicted"/>
<reference evidence="1" key="1">
    <citation type="submission" date="2017-05" db="UniProtKB">
        <authorList>
            <consortium name="EnsemblMetazoa"/>
        </authorList>
    </citation>
    <scope>IDENTIFICATION</scope>
</reference>
<dbReference type="AlphaFoldDB" id="A0A1X7VG94"/>
<dbReference type="EnsemblMetazoa" id="Aqu2.1.39076_001">
    <property type="protein sequence ID" value="Aqu2.1.39076_001"/>
    <property type="gene ID" value="Aqu2.1.39076"/>
</dbReference>
<protein>
    <submittedName>
        <fullName evidence="1">Uncharacterized protein</fullName>
    </submittedName>
</protein>
<dbReference type="InParanoid" id="A0A1X7VG94"/>